<dbReference type="EMBL" id="CAJQZP010000287">
    <property type="protein sequence ID" value="CAG4952889.1"/>
    <property type="molecule type" value="Genomic_DNA"/>
</dbReference>
<evidence type="ECO:0000256" key="1">
    <source>
        <dbReference type="SAM" id="MobiDB-lite"/>
    </source>
</evidence>
<name>A0A8S3WDD9_PARAO</name>
<accession>A0A8S3WDD9</accession>
<proteinExistence type="predicted"/>
<gene>
    <name evidence="2" type="ORF">PAPOLLO_LOCUS4739</name>
</gene>
<evidence type="ECO:0000313" key="3">
    <source>
        <dbReference type="Proteomes" id="UP000691718"/>
    </source>
</evidence>
<feature type="region of interest" description="Disordered" evidence="1">
    <location>
        <begin position="1"/>
        <end position="102"/>
    </location>
</feature>
<comment type="caution">
    <text evidence="2">The sequence shown here is derived from an EMBL/GenBank/DDBJ whole genome shotgun (WGS) entry which is preliminary data.</text>
</comment>
<feature type="compositionally biased region" description="Low complexity" evidence="1">
    <location>
        <begin position="78"/>
        <end position="90"/>
    </location>
</feature>
<sequence length="102" mass="11062">MSARVRPPVPGRFSNHVDSGGSRDGAVSWGAYNLRARKISRQTTQARSMDTDDTLSDSDSLYTPGNDRQKSIPNISHQSLSSSLSSSSQLLKDDAQKITPVI</sequence>
<organism evidence="2 3">
    <name type="scientific">Parnassius apollo</name>
    <name type="common">Apollo butterfly</name>
    <name type="synonym">Papilio apollo</name>
    <dbReference type="NCBI Taxonomy" id="110799"/>
    <lineage>
        <taxon>Eukaryota</taxon>
        <taxon>Metazoa</taxon>
        <taxon>Ecdysozoa</taxon>
        <taxon>Arthropoda</taxon>
        <taxon>Hexapoda</taxon>
        <taxon>Insecta</taxon>
        <taxon>Pterygota</taxon>
        <taxon>Neoptera</taxon>
        <taxon>Endopterygota</taxon>
        <taxon>Lepidoptera</taxon>
        <taxon>Glossata</taxon>
        <taxon>Ditrysia</taxon>
        <taxon>Papilionoidea</taxon>
        <taxon>Papilionidae</taxon>
        <taxon>Parnassiinae</taxon>
        <taxon>Parnassini</taxon>
        <taxon>Parnassius</taxon>
        <taxon>Parnassius</taxon>
    </lineage>
</organism>
<dbReference type="Proteomes" id="UP000691718">
    <property type="component" value="Unassembled WGS sequence"/>
</dbReference>
<evidence type="ECO:0000313" key="2">
    <source>
        <dbReference type="EMBL" id="CAG4952889.1"/>
    </source>
</evidence>
<dbReference type="AlphaFoldDB" id="A0A8S3WDD9"/>
<keyword evidence="3" id="KW-1185">Reference proteome</keyword>
<reference evidence="2" key="1">
    <citation type="submission" date="2021-04" db="EMBL/GenBank/DDBJ databases">
        <authorList>
            <person name="Tunstrom K."/>
        </authorList>
    </citation>
    <scope>NUCLEOTIDE SEQUENCE</scope>
</reference>
<protein>
    <submittedName>
        <fullName evidence="2">(apollo) hypothetical protein</fullName>
    </submittedName>
</protein>